<dbReference type="Gene3D" id="2.60.40.10">
    <property type="entry name" value="Immunoglobulins"/>
    <property type="match status" value="1"/>
</dbReference>
<feature type="compositionally biased region" description="Gly residues" evidence="1">
    <location>
        <begin position="769"/>
        <end position="786"/>
    </location>
</feature>
<feature type="signal peptide" evidence="2">
    <location>
        <begin position="1"/>
        <end position="30"/>
    </location>
</feature>
<feature type="chain" id="PRO_5001757304" evidence="2">
    <location>
        <begin position="31"/>
        <end position="786"/>
    </location>
</feature>
<dbReference type="PATRIC" id="fig|1232683.4.peg.3701"/>
<sequence length="786" mass="81675">MSTPTAKHIPSLAVLGLAAAIGCASAPVSAGEHALPTTASEQAALHQKAAEQTEGLLTLQKQWAQAQGSARSSALEKLIAKAQERKAFLQVLMDSNPAAALRVMIPEDRQLGMPDAVIAKLESRIEVEGEIERYYEDYADGSHVLKTFLVSDFGERFELHTANSKAKLFQGTKVKAAGWLFGSDSNSDSNGDLLVGDQLETLSQLSDGTTAAAGDVVPALTNTLGEQRTLLMLLNFSDDKSQPWSVAQAQSMLFGTVDGFIQENSSGRTWLTGDVVGWNTLSVSSTVCDSLSVRNEALSIANAQGIDINSYDRLMFAFPKNACGYTGSGSIGGSPSYTFINGSMILRTLAHELGHNLGLFHAHSLECGATTEGSSCTQYAYGDTLDIMGYYNRVGHYNGFAKEQLGWLSKNELVTANASGQYQLAPYVSGSNEPKVLKVLKNADSVNGNSWYYVEMRQPEGEDAQLFDGTKVDTANVTQGVIVHSATEGKGDTSNLLDMTPGSASFGYDDWEDPALVSGSSFTSLDSSVALSAGWVDANNATVNVSLDGSSTTPTCSLSAPTLSVSGSASQWGYAGDTLSYTVSVTNPNSSACGTLQVSLNAAVPSGWAASFSKSSMSLAAGSSSSVTVNLTSSTSAAATFYDVTVSATESNSQKAGNTTLTYVVQDNTSTTPVDTNTAPVAADDSVSMSSKSSVTVSVLSNDSDADGDALTIAAVGTAAKGSVKLNSNGTLTYTPAKNFKDNDSFSYTITDGKASATATVNLSLSGSTSGGSTGGGGNNGKGKNR</sequence>
<dbReference type="Proteomes" id="UP000028252">
    <property type="component" value="Unassembled WGS sequence"/>
</dbReference>
<dbReference type="RefSeq" id="WP_051693113.1">
    <property type="nucleotide sequence ID" value="NZ_JMQN01000057.1"/>
</dbReference>
<evidence type="ECO:0000313" key="5">
    <source>
        <dbReference type="Proteomes" id="UP000028252"/>
    </source>
</evidence>
<evidence type="ECO:0000259" key="3">
    <source>
        <dbReference type="Pfam" id="PF10633"/>
    </source>
</evidence>
<comment type="caution">
    <text evidence="4">The sequence shown here is derived from an EMBL/GenBank/DDBJ whole genome shotgun (WGS) entry which is preliminary data.</text>
</comment>
<keyword evidence="5" id="KW-1185">Reference proteome</keyword>
<keyword evidence="2" id="KW-0732">Signal</keyword>
<dbReference type="InterPro" id="IPR024079">
    <property type="entry name" value="MetalloPept_cat_dom_sf"/>
</dbReference>
<feature type="region of interest" description="Disordered" evidence="1">
    <location>
        <begin position="764"/>
        <end position="786"/>
    </location>
</feature>
<dbReference type="InterPro" id="IPR013783">
    <property type="entry name" value="Ig-like_fold"/>
</dbReference>
<evidence type="ECO:0000256" key="2">
    <source>
        <dbReference type="SAM" id="SignalP"/>
    </source>
</evidence>
<feature type="domain" description="Alpha-galactosidase NEW3" evidence="3">
    <location>
        <begin position="575"/>
        <end position="649"/>
    </location>
</feature>
<reference evidence="4 5" key="1">
    <citation type="submission" date="2014-04" db="EMBL/GenBank/DDBJ databases">
        <title>Marinobacterium kochiensis sp. nov., isolated from sediment sample collected from Kochi backwaters in Kerala, India.</title>
        <authorList>
            <person name="Singh A."/>
            <person name="Pinnaka A.K."/>
        </authorList>
    </citation>
    <scope>NUCLEOTIDE SEQUENCE [LARGE SCALE GENOMIC DNA]</scope>
    <source>
        <strain evidence="4 5">AK27</strain>
    </source>
</reference>
<gene>
    <name evidence="4" type="ORF">ADIMK_3761</name>
</gene>
<dbReference type="SUPFAM" id="SSF55486">
    <property type="entry name" value="Metalloproteases ('zincins'), catalytic domain"/>
    <property type="match status" value="1"/>
</dbReference>
<dbReference type="Gene3D" id="2.60.40.2810">
    <property type="match status" value="1"/>
</dbReference>
<dbReference type="eggNOG" id="COG1361">
    <property type="taxonomic scope" value="Bacteria"/>
</dbReference>
<dbReference type="Gene3D" id="3.40.390.10">
    <property type="entry name" value="Collagenase (Catalytic Domain)"/>
    <property type="match status" value="1"/>
</dbReference>
<accession>A0A081FU95</accession>
<proteinExistence type="predicted"/>
<name>A0A081FU95_9GAMM</name>
<dbReference type="AlphaFoldDB" id="A0A081FU95"/>
<dbReference type="GO" id="GO:0008237">
    <property type="term" value="F:metallopeptidase activity"/>
    <property type="evidence" value="ECO:0007669"/>
    <property type="project" value="InterPro"/>
</dbReference>
<evidence type="ECO:0000256" key="1">
    <source>
        <dbReference type="SAM" id="MobiDB-lite"/>
    </source>
</evidence>
<dbReference type="PROSITE" id="PS51257">
    <property type="entry name" value="PROKAR_LIPOPROTEIN"/>
    <property type="match status" value="1"/>
</dbReference>
<evidence type="ECO:0000313" key="4">
    <source>
        <dbReference type="EMBL" id="KEA62100.1"/>
    </source>
</evidence>
<dbReference type="InterPro" id="IPR018905">
    <property type="entry name" value="A-galactase_NEW3"/>
</dbReference>
<dbReference type="OrthoDB" id="220114at2"/>
<dbReference type="STRING" id="1232683.ADIMK_3761"/>
<dbReference type="Pfam" id="PF17963">
    <property type="entry name" value="Big_9"/>
    <property type="match status" value="1"/>
</dbReference>
<dbReference type="Pfam" id="PF10633">
    <property type="entry name" value="NPCBM_assoc"/>
    <property type="match status" value="1"/>
</dbReference>
<dbReference type="EMBL" id="JMQN01000057">
    <property type="protein sequence ID" value="KEA62100.1"/>
    <property type="molecule type" value="Genomic_DNA"/>
</dbReference>
<protein>
    <submittedName>
        <fullName evidence="4">RTX toxins and related Ca2+-binding protein</fullName>
    </submittedName>
</protein>
<organism evidence="4 5">
    <name type="scientific">Marinobacterium lacunae</name>
    <dbReference type="NCBI Taxonomy" id="1232683"/>
    <lineage>
        <taxon>Bacteria</taxon>
        <taxon>Pseudomonadati</taxon>
        <taxon>Pseudomonadota</taxon>
        <taxon>Gammaproteobacteria</taxon>
        <taxon>Oceanospirillales</taxon>
        <taxon>Oceanospirillaceae</taxon>
        <taxon>Marinobacterium</taxon>
    </lineage>
</organism>